<dbReference type="EMBL" id="JAXOVC010000012">
    <property type="protein sequence ID" value="KAK4495545.1"/>
    <property type="molecule type" value="Genomic_DNA"/>
</dbReference>
<dbReference type="PANTHER" id="PTHR33112:SF10">
    <property type="entry name" value="TOL"/>
    <property type="match status" value="1"/>
</dbReference>
<accession>A0ABR0E2B4</accession>
<protein>
    <recommendedName>
        <fullName evidence="1">Heterokaryon incompatibility domain-containing protein</fullName>
    </recommendedName>
</protein>
<name>A0ABR0E2B4_ZASCE</name>
<evidence type="ECO:0000313" key="2">
    <source>
        <dbReference type="EMBL" id="KAK4495545.1"/>
    </source>
</evidence>
<evidence type="ECO:0000259" key="1">
    <source>
        <dbReference type="Pfam" id="PF06985"/>
    </source>
</evidence>
<evidence type="ECO:0000313" key="3">
    <source>
        <dbReference type="Proteomes" id="UP001305779"/>
    </source>
</evidence>
<dbReference type="Pfam" id="PF06985">
    <property type="entry name" value="HET"/>
    <property type="match status" value="1"/>
</dbReference>
<keyword evidence="3" id="KW-1185">Reference proteome</keyword>
<reference evidence="2 3" key="1">
    <citation type="journal article" date="2023" name="G3 (Bethesda)">
        <title>A chromosome-level genome assembly of Zasmidium syzygii isolated from banana leaves.</title>
        <authorList>
            <person name="van Westerhoven A.C."/>
            <person name="Mehrabi R."/>
            <person name="Talebi R."/>
            <person name="Steentjes M.B.F."/>
            <person name="Corcolon B."/>
            <person name="Chong P.A."/>
            <person name="Kema G.H.J."/>
            <person name="Seidl M.F."/>
        </authorList>
    </citation>
    <scope>NUCLEOTIDE SEQUENCE [LARGE SCALE GENOMIC DNA]</scope>
    <source>
        <strain evidence="2 3">P124</strain>
    </source>
</reference>
<proteinExistence type="predicted"/>
<comment type="caution">
    <text evidence="2">The sequence shown here is derived from an EMBL/GenBank/DDBJ whole genome shotgun (WGS) entry which is preliminary data.</text>
</comment>
<dbReference type="PANTHER" id="PTHR33112">
    <property type="entry name" value="DOMAIN PROTEIN, PUTATIVE-RELATED"/>
    <property type="match status" value="1"/>
</dbReference>
<organism evidence="2 3">
    <name type="scientific">Zasmidium cellare</name>
    <name type="common">Wine cellar mold</name>
    <name type="synonym">Racodium cellare</name>
    <dbReference type="NCBI Taxonomy" id="395010"/>
    <lineage>
        <taxon>Eukaryota</taxon>
        <taxon>Fungi</taxon>
        <taxon>Dikarya</taxon>
        <taxon>Ascomycota</taxon>
        <taxon>Pezizomycotina</taxon>
        <taxon>Dothideomycetes</taxon>
        <taxon>Dothideomycetidae</taxon>
        <taxon>Mycosphaerellales</taxon>
        <taxon>Mycosphaerellaceae</taxon>
        <taxon>Zasmidium</taxon>
    </lineage>
</organism>
<feature type="domain" description="Heterokaryon incompatibility" evidence="1">
    <location>
        <begin position="212"/>
        <end position="366"/>
    </location>
</feature>
<dbReference type="InterPro" id="IPR010730">
    <property type="entry name" value="HET"/>
</dbReference>
<sequence>MPLAMENPLCRSCHGCLEGTARLIDLNEVKFAAHHETPEDFAAAVQEGCAICRELWKKSNASNSSTESCSADMWQGWDVQSSQAPFTCFRITHFNMDLYGMYIKMADGATGPKLRSLYRVLVLSEVMPPSEHFRKVSQSPDSESTMSHTGDAGVMSQLLGWMEQCKSHPRCSSNASPRSLPTRLVDLSPPEGNETFRVWTTDSSLEYPPPAYCTLSHCWGDGKGVLKLEKSTLASLYAGRKKLALPLSFREAMTVALELGIRHMWIDSLCIIQDDVSDWETESQSMSRTYANAQCNIAATANPHAHMRLFRDRSLDDVKPLQVSVSAQLHESVGIKTGKYSLYDVQLWSSNVKDQPLNTRAWVFQERLLSPRVIHFTKDQVIWQCISITASEAYPGGVPWALWQHSGEAWFHRQPSETSWLWQGPCQSLPSCQVCTQWALLVQRYSQGNLTFPNDRPVAVVGLARQVAQQIQDVYIWGMFKNHLLRQLCWIDLGLQGKTLIRQSNRDLPSFSWLSVDGEIRTSDWKMDVHGWHCDIVRFRGKGQGTVADNAEPSRLEVRGSLIPMHVQKRIINLAVPDRTELLACLITSGIHVFLDVSRREGVSMVQGVKHYLLPLGGETDSANRRSVACLLVELVAGSDPAYRRVGYVDIVEKDFGESEPAERFRSLQAKYRLKDNILLV</sequence>
<gene>
    <name evidence="2" type="ORF">PRZ48_013877</name>
</gene>
<dbReference type="Proteomes" id="UP001305779">
    <property type="component" value="Unassembled WGS sequence"/>
</dbReference>